<dbReference type="Gene3D" id="3.90.25.10">
    <property type="entry name" value="UDP-galactose 4-epimerase, domain 1"/>
    <property type="match status" value="1"/>
</dbReference>
<protein>
    <submittedName>
        <fullName evidence="1">Uncharacterized protein</fullName>
    </submittedName>
</protein>
<dbReference type="Gene3D" id="3.40.50.720">
    <property type="entry name" value="NAD(P)-binding Rossmann-like Domain"/>
    <property type="match status" value="1"/>
</dbReference>
<name>A0A450T2A3_9GAMM</name>
<dbReference type="EMBL" id="CAADEY010000093">
    <property type="protein sequence ID" value="VFJ61988.1"/>
    <property type="molecule type" value="Genomic_DNA"/>
</dbReference>
<proteinExistence type="predicted"/>
<sequence length="124" mass="14213">MRKSSLNSPLFASNLHKFWSRSRFPSRQTPKSDRLLADYQGIIEFDAGKPDGVSRKLLDTTRLDTLGWKAGIGLKKGLAHTYENSLSHPPGRHEGMFERCTLGYRFSEMSEQRFARHCDVVMPR</sequence>
<dbReference type="AlphaFoldDB" id="A0A450T2A3"/>
<reference evidence="1" key="1">
    <citation type="submission" date="2019-02" db="EMBL/GenBank/DDBJ databases">
        <authorList>
            <person name="Gruber-Vodicka R. H."/>
            <person name="Seah K. B. B."/>
        </authorList>
    </citation>
    <scope>NUCLEOTIDE SEQUENCE</scope>
    <source>
        <strain evidence="2">BECK_DK161</strain>
        <strain evidence="1">BECK_DK47</strain>
    </source>
</reference>
<organism evidence="1">
    <name type="scientific">Candidatus Kentrum sp. DK</name>
    <dbReference type="NCBI Taxonomy" id="2126562"/>
    <lineage>
        <taxon>Bacteria</taxon>
        <taxon>Pseudomonadati</taxon>
        <taxon>Pseudomonadota</taxon>
        <taxon>Gammaproteobacteria</taxon>
        <taxon>Candidatus Kentrum</taxon>
    </lineage>
</organism>
<evidence type="ECO:0000313" key="2">
    <source>
        <dbReference type="EMBL" id="VFJ61988.1"/>
    </source>
</evidence>
<evidence type="ECO:0000313" key="1">
    <source>
        <dbReference type="EMBL" id="VFJ60653.1"/>
    </source>
</evidence>
<gene>
    <name evidence="1" type="ORF">BECKDK2373B_GA0170837_10948</name>
    <name evidence="2" type="ORF">BECKDK2373C_GA0170839_10937</name>
</gene>
<dbReference type="EMBL" id="CAADEX010000094">
    <property type="protein sequence ID" value="VFJ60653.1"/>
    <property type="molecule type" value="Genomic_DNA"/>
</dbReference>
<accession>A0A450T2A3</accession>